<dbReference type="EMBL" id="DVJN01000139">
    <property type="protein sequence ID" value="HIS92760.1"/>
    <property type="molecule type" value="Genomic_DNA"/>
</dbReference>
<dbReference type="InterPro" id="IPR016177">
    <property type="entry name" value="DNA-bd_dom_sf"/>
</dbReference>
<dbReference type="InterPro" id="IPR036955">
    <property type="entry name" value="AP2/ERF_dom_sf"/>
</dbReference>
<feature type="domain" description="HNH nuclease" evidence="2">
    <location>
        <begin position="10"/>
        <end position="41"/>
    </location>
</feature>
<dbReference type="GO" id="GO:0003700">
    <property type="term" value="F:DNA-binding transcription factor activity"/>
    <property type="evidence" value="ECO:0007669"/>
    <property type="project" value="InterPro"/>
</dbReference>
<dbReference type="Proteomes" id="UP000824140">
    <property type="component" value="Unassembled WGS sequence"/>
</dbReference>
<dbReference type="GO" id="GO:0004519">
    <property type="term" value="F:endonuclease activity"/>
    <property type="evidence" value="ECO:0007669"/>
    <property type="project" value="UniProtKB-KW"/>
</dbReference>
<reference evidence="3" key="2">
    <citation type="journal article" date="2021" name="PeerJ">
        <title>Extensive microbial diversity within the chicken gut microbiome revealed by metagenomics and culture.</title>
        <authorList>
            <person name="Gilroy R."/>
            <person name="Ravi A."/>
            <person name="Getino M."/>
            <person name="Pursley I."/>
            <person name="Horton D.L."/>
            <person name="Alikhan N.F."/>
            <person name="Baker D."/>
            <person name="Gharbi K."/>
            <person name="Hall N."/>
            <person name="Watson M."/>
            <person name="Adriaenssens E.M."/>
            <person name="Foster-Nyarko E."/>
            <person name="Jarju S."/>
            <person name="Secka A."/>
            <person name="Antonio M."/>
            <person name="Oren A."/>
            <person name="Chaudhuri R.R."/>
            <person name="La Ragione R."/>
            <person name="Hildebrand F."/>
            <person name="Pallen M.J."/>
        </authorList>
    </citation>
    <scope>NUCLEOTIDE SEQUENCE</scope>
    <source>
        <strain evidence="3">13766</strain>
    </source>
</reference>
<comment type="caution">
    <text evidence="3">The sequence shown here is derived from an EMBL/GenBank/DDBJ whole genome shotgun (WGS) entry which is preliminary data.</text>
</comment>
<sequence length="110" mass="12580">VKMHRMLTQCPATKVVDHVNGDRLDNRRRNLRICSPKENSRNKGMGRNNQSGFPGVSKTSNGKWRVRIMVNRKEIALGRYAAMEEAIQVRREAEEKYFGDMSSAKSRSGQ</sequence>
<dbReference type="Gene3D" id="3.30.730.10">
    <property type="entry name" value="AP2/ERF domain"/>
    <property type="match status" value="1"/>
</dbReference>
<feature type="compositionally biased region" description="Polar residues" evidence="1">
    <location>
        <begin position="47"/>
        <end position="60"/>
    </location>
</feature>
<feature type="non-terminal residue" evidence="3">
    <location>
        <position position="1"/>
    </location>
</feature>
<dbReference type="SUPFAM" id="SSF54171">
    <property type="entry name" value="DNA-binding domain"/>
    <property type="match status" value="1"/>
</dbReference>
<evidence type="ECO:0000259" key="2">
    <source>
        <dbReference type="Pfam" id="PF13392"/>
    </source>
</evidence>
<dbReference type="Pfam" id="PF13392">
    <property type="entry name" value="HNH_3"/>
    <property type="match status" value="1"/>
</dbReference>
<keyword evidence="3" id="KW-0255">Endonuclease</keyword>
<name>A0A9D1G1H2_9FIRM</name>
<evidence type="ECO:0000313" key="4">
    <source>
        <dbReference type="Proteomes" id="UP000824140"/>
    </source>
</evidence>
<dbReference type="InterPro" id="IPR003615">
    <property type="entry name" value="HNH_nuc"/>
</dbReference>
<proteinExistence type="predicted"/>
<feature type="region of interest" description="Disordered" evidence="1">
    <location>
        <begin position="21"/>
        <end position="60"/>
    </location>
</feature>
<reference evidence="3" key="1">
    <citation type="submission" date="2020-10" db="EMBL/GenBank/DDBJ databases">
        <authorList>
            <person name="Gilroy R."/>
        </authorList>
    </citation>
    <scope>NUCLEOTIDE SEQUENCE</scope>
    <source>
        <strain evidence="3">13766</strain>
    </source>
</reference>
<keyword evidence="3" id="KW-0540">Nuclease</keyword>
<gene>
    <name evidence="3" type="ORF">IAA84_07045</name>
</gene>
<accession>A0A9D1G1H2</accession>
<organism evidence="3 4">
    <name type="scientific">Candidatus Alectryocaccomicrobium excrementavium</name>
    <dbReference type="NCBI Taxonomy" id="2840668"/>
    <lineage>
        <taxon>Bacteria</taxon>
        <taxon>Bacillati</taxon>
        <taxon>Bacillota</taxon>
        <taxon>Clostridia</taxon>
        <taxon>Candidatus Alectryocaccomicrobium</taxon>
    </lineage>
</organism>
<evidence type="ECO:0000256" key="1">
    <source>
        <dbReference type="SAM" id="MobiDB-lite"/>
    </source>
</evidence>
<dbReference type="SUPFAM" id="SSF54060">
    <property type="entry name" value="His-Me finger endonucleases"/>
    <property type="match status" value="1"/>
</dbReference>
<protein>
    <submittedName>
        <fullName evidence="3">HNH endonuclease</fullName>
    </submittedName>
</protein>
<keyword evidence="3" id="KW-0378">Hydrolase</keyword>
<dbReference type="AlphaFoldDB" id="A0A9D1G1H2"/>
<evidence type="ECO:0000313" key="3">
    <source>
        <dbReference type="EMBL" id="HIS92760.1"/>
    </source>
</evidence>
<dbReference type="InterPro" id="IPR044925">
    <property type="entry name" value="His-Me_finger_sf"/>
</dbReference>
<dbReference type="GO" id="GO:0003677">
    <property type="term" value="F:DNA binding"/>
    <property type="evidence" value="ECO:0007669"/>
    <property type="project" value="InterPro"/>
</dbReference>
<dbReference type="Gene3D" id="3.90.75.20">
    <property type="match status" value="1"/>
</dbReference>